<dbReference type="PANTHER" id="PTHR31431">
    <property type="entry name" value="NUCLEOPORIN NUP188 HOMOLOG"/>
    <property type="match status" value="1"/>
</dbReference>
<dbReference type="OrthoDB" id="552259at2759"/>
<dbReference type="GO" id="GO:0006606">
    <property type="term" value="P:protein import into nucleus"/>
    <property type="evidence" value="ECO:0007669"/>
    <property type="project" value="TreeGrafter"/>
</dbReference>
<reference evidence="1" key="1">
    <citation type="journal article" date="2015" name="Nat. Genet.">
        <title>The pineapple genome and the evolution of CAM photosynthesis.</title>
        <authorList>
            <person name="Ming R."/>
            <person name="VanBuren R."/>
            <person name="Wai C.M."/>
            <person name="Tang H."/>
            <person name="Schatz M.C."/>
            <person name="Bowers J.E."/>
            <person name="Lyons E."/>
            <person name="Wang M.L."/>
            <person name="Chen J."/>
            <person name="Biggers E."/>
            <person name="Zhang J."/>
            <person name="Huang L."/>
            <person name="Zhang L."/>
            <person name="Miao W."/>
            <person name="Zhang J."/>
            <person name="Ye Z."/>
            <person name="Miao C."/>
            <person name="Lin Z."/>
            <person name="Wang H."/>
            <person name="Zhou H."/>
            <person name="Yim W.C."/>
            <person name="Priest H.D."/>
            <person name="Zheng C."/>
            <person name="Woodhouse M."/>
            <person name="Edger P.P."/>
            <person name="Guyot R."/>
            <person name="Guo H.B."/>
            <person name="Guo H."/>
            <person name="Zheng G."/>
            <person name="Singh R."/>
            <person name="Sharma A."/>
            <person name="Min X."/>
            <person name="Zheng Y."/>
            <person name="Lee H."/>
            <person name="Gurtowski J."/>
            <person name="Sedlazeck F.J."/>
            <person name="Harkess A."/>
            <person name="McKain M.R."/>
            <person name="Liao Z."/>
            <person name="Fang J."/>
            <person name="Liu J."/>
            <person name="Zhang X."/>
            <person name="Zhang Q."/>
            <person name="Hu W."/>
            <person name="Qin Y."/>
            <person name="Wang K."/>
            <person name="Chen L.Y."/>
            <person name="Shirley N."/>
            <person name="Lin Y.R."/>
            <person name="Liu L.Y."/>
            <person name="Hernandez A.G."/>
            <person name="Wright C.L."/>
            <person name="Bulone V."/>
            <person name="Tuskan G.A."/>
            <person name="Heath K."/>
            <person name="Zee F."/>
            <person name="Moore P.H."/>
            <person name="Sunkar R."/>
            <person name="Leebens-Mack J.H."/>
            <person name="Mockler T."/>
            <person name="Bennetzen J.L."/>
            <person name="Freeling M."/>
            <person name="Sankoff D."/>
            <person name="Paterson A.H."/>
            <person name="Zhu X."/>
            <person name="Yang X."/>
            <person name="Smith J.A."/>
            <person name="Cushman J.C."/>
            <person name="Paull R.E."/>
            <person name="Yu Q."/>
        </authorList>
    </citation>
    <scope>NUCLEOTIDE SEQUENCE [LARGE SCALE GENOMIC DNA]</scope>
    <source>
        <strain evidence="1">cv. F153</strain>
    </source>
</reference>
<dbReference type="Proteomes" id="UP000515123">
    <property type="component" value="Linkage group 20"/>
</dbReference>
<dbReference type="GO" id="GO:0006405">
    <property type="term" value="P:RNA export from nucleus"/>
    <property type="evidence" value="ECO:0007669"/>
    <property type="project" value="TreeGrafter"/>
</dbReference>
<evidence type="ECO:0000313" key="1">
    <source>
        <dbReference type="Proteomes" id="UP000515123"/>
    </source>
</evidence>
<evidence type="ECO:0000313" key="2">
    <source>
        <dbReference type="RefSeq" id="XP_020110274.1"/>
    </source>
</evidence>
<gene>
    <name evidence="2" type="primary">LOC109725483</name>
</gene>
<accession>A0A6P5GQU8</accession>
<protein>
    <submittedName>
        <fullName evidence="2">Uncharacterized protein LOC109725483 isoform X1</fullName>
    </submittedName>
</protein>
<dbReference type="InterPro" id="IPR044840">
    <property type="entry name" value="Nup188"/>
</dbReference>
<organism evidence="1 2">
    <name type="scientific">Ananas comosus</name>
    <name type="common">Pineapple</name>
    <name type="synonym">Ananas ananas</name>
    <dbReference type="NCBI Taxonomy" id="4615"/>
    <lineage>
        <taxon>Eukaryota</taxon>
        <taxon>Viridiplantae</taxon>
        <taxon>Streptophyta</taxon>
        <taxon>Embryophyta</taxon>
        <taxon>Tracheophyta</taxon>
        <taxon>Spermatophyta</taxon>
        <taxon>Magnoliopsida</taxon>
        <taxon>Liliopsida</taxon>
        <taxon>Poales</taxon>
        <taxon>Bromeliaceae</taxon>
        <taxon>Bromelioideae</taxon>
        <taxon>Ananas</taxon>
    </lineage>
</organism>
<proteinExistence type="predicted"/>
<sequence length="1707" mass="191668">MLSGSFDVGKLAVSVEAKNSFCYAKAQLLLILIETLDLENLLQLVHDEVPFRQGFSAFSLLDVQEMDAEVSSLSDLGFRESGPLILAWAVFLCLLSSLPESNTDLFTEIDHTSYARQAFEAAAFIYLLEILQSNTLRESDGPVSGFLSVLRTLISSFIASYEISQQAEDDSLNMILDILCKIYDGEESLSVQFWDKESFVDSPIRSVLYMLEKEYPLRLIEFIRFLSAVCGGAWSAQCVYNYLENMSGITTLYEIPGRAGVANNYDLIEIHYQIGVPGIEGYVLPTGTCGYILKLIDDNVALVRWKCPHSGVFLLLLILAHGLHSFNYEEVYYIVNLLYRMISGNKALCFSLLHADKSLRVRASKESGQIEEDVRIDVVNVFCTSIFKLIQDVSNASIVATSFNILSEMIKCAPSRVFEVALKSNVFEMEMNGQSSSSWFLSRGLARMLYAACEENRDCCMLTTSVLDFIIQVVEKGAEDNVVSALVVFSLQYVLVNHMHWKFEKTAGWKATLKVLELVKSCIRTTPITSKLGGLVRDIILYDSSIQNVLWRILFTSMQILEKLYATCHHQLELEDVQLVACCVLDVFYDMLADLSEETYLHQPAFVNMLLSSTAKPMPFVTAVVMLISSYNLAIQVAAVRVFSMLCFISSRTETESVENANFLADSMQNNRLCVAICCILDEKESQDNCLIIEVFKLLNSVACYQPALLVSVMVEENEETLLKDNGDMKSHLTRASLIKPVKLRDANLIGLILKYIQRSTDLLDSDPHLLLSVLDFFKTLWEGGIQYIAILERLGSSELFWENLSACISTYSDKSKFSVVELNDESERLPLRYRCHCRVLEIMAHEIFLQERLLQGEKSKTLTANTSKEQVQPSNKLYLRVLLKKWCDGPIMESLIKSYSSSGYENELVRQAKVAVCVLIVHLIIKLSTGDSGSLSLALVRMIHTIYQKLSEHPAFAVLLARYSLRGYSSGEDVTNLVINDLYYHIQGELEGRETTPGPFQELFSFLLDLGAFQFREQKEDQNILDDFCMFDISRIRRELGFELWDYSDWKASKEVAEKMFHHMHKANLMISLANSKLFGLKALIKALSVYNGNIGRRNLTLLDKGISEPLVISSIKLFCNSLQDTVDSVIPTLNADVILLDFLSAQEEMLLTLSTILLWHHQQSKTWRNVYPVFLLFLKVSSSGIKFLADITTFTPTLTKSLKLLLLLLLTSLQFSYTQKNETDESDRELNLFADVSLVSVGLLPVLCKFAEKSEYTDLSVASIDMILKGFLIPNIWLPVLQKHLRLQLLLQKVQSNGTESTSSVILNFLLTLACTKGGAKMLHSASIFSSLRLLLQSTSDEPFLCNGTVSPIGIEGKHVHLWQFSIAIITSVIYSLGDDVSCADVVDNAIHFLSEKFSIISFLLSAPTFPINDQNTKRARKEKQATSLASLNLIEQVLMLICVLVRYQASWRKGMEQVDSELREAAIHLVAFISKGAQKIGDLLNSPPIGKEEFELDDHPPLIKSKSGWFASVVNATIPKPSPTPLSLVIKDQKANQESTSLVNQTLFTEMVAVQIYRIAFLALEFLCIQAKAAVNRVEEVGFVDLAHFPELPMPEVLHGLQDQAITIVTEVCEANKSKSLQKEVESMCLLLLQTLEKSLYLELCVSHSCGIRPVLGRVEDFSKQIKAMFHVVEQHKNLKASLRSLKQITTLLCPGLFQASNLI</sequence>
<keyword evidence="1" id="KW-1185">Reference proteome</keyword>
<dbReference type="GO" id="GO:0044611">
    <property type="term" value="C:nuclear pore inner ring"/>
    <property type="evidence" value="ECO:0007669"/>
    <property type="project" value="TreeGrafter"/>
</dbReference>
<dbReference type="RefSeq" id="XP_020110274.1">
    <property type="nucleotide sequence ID" value="XM_020254685.1"/>
</dbReference>
<name>A0A6P5GQU8_ANACO</name>
<dbReference type="GeneID" id="109725483"/>
<dbReference type="GO" id="GO:0017056">
    <property type="term" value="F:structural constituent of nuclear pore"/>
    <property type="evidence" value="ECO:0007669"/>
    <property type="project" value="InterPro"/>
</dbReference>
<dbReference type="PANTHER" id="PTHR31431:SF1">
    <property type="entry name" value="NUCLEOPORIN NUP188"/>
    <property type="match status" value="1"/>
</dbReference>
<reference evidence="2" key="2">
    <citation type="submission" date="2025-08" db="UniProtKB">
        <authorList>
            <consortium name="RefSeq"/>
        </authorList>
    </citation>
    <scope>IDENTIFICATION</scope>
    <source>
        <tissue evidence="2">Leaf</tissue>
    </source>
</reference>